<dbReference type="InterPro" id="IPR018461">
    <property type="entry name" value="Na/H_Antiport_NhaC-like_C"/>
</dbReference>
<keyword evidence="10" id="KW-1185">Reference proteome</keyword>
<feature type="transmembrane region" description="Helical" evidence="7">
    <location>
        <begin position="618"/>
        <end position="636"/>
    </location>
</feature>
<dbReference type="PANTHER" id="PTHR43478">
    <property type="entry name" value="NA+/H+ ANTIPORTER-RELATED"/>
    <property type="match status" value="1"/>
</dbReference>
<comment type="subcellular location">
    <subcellularLocation>
        <location evidence="1">Cell membrane</location>
        <topology evidence="1">Multi-pass membrane protein</topology>
    </subcellularLocation>
</comment>
<keyword evidence="4 7" id="KW-1133">Transmembrane helix</keyword>
<evidence type="ECO:0000256" key="5">
    <source>
        <dbReference type="ARBA" id="ARBA00023136"/>
    </source>
</evidence>
<gene>
    <name evidence="9" type="ORF">GCM10022394_29780</name>
</gene>
<feature type="transmembrane region" description="Helical" evidence="7">
    <location>
        <begin position="419"/>
        <end position="440"/>
    </location>
</feature>
<accession>A0ABP6W7E6</accession>
<sequence length="666" mass="71127">MTRSISKLTSLNIAGLWLVLLMSFATLLTPAWAEVGIEAPALVLKDTPFSVTVSRDDPAGSEPLWLQLDEQRYPLAFENGEARLDELTSQADTLSLTLVNEAGDTLAEAGSVAIAGWLSVVPALTAIVLALVFRQVILALFIAICAGGWLSYGLSGGKLLQSVLDSVNVHILKAASDSEHMSIVLFCLLIGGMVGIISRNGGTVGIANHITRFVRGRRSAQTTTGLLGTAIFFDDYANALIVGNTMRNITDKLRISREKLAYIVDSTAAPVSAILLVTTWIGFQVGLIDEAIGQIEGFDGSAYAVFLDAISYSFYPILALLFVFMVSLSGRDFGPMLKAEVKAVQRRHDAPDELTDMEAIAEEANIDAKPGIPHRALNAIIPMTVLVLTTLGGIWYTGMEELGHPAEYSLRDVFGNGDSFTAMMWGSLLSTLVALVMTQAQRLLSMDETAHYWFEGVKSMLLPITILMMAWALSSVNEALHTSDYLVSVLSDSLAPQLIPVSVFLLSAFTAFATGSSWGVMGIMMPLVVPLAWAVLQHHGLAGDPEAMHLFYASVAAVLAGAVWGDHCSPLAETTLLAAMASGCGLVEHVRTQLPYALFVGVITTLFGILPVAYGVPWWLGIAVSALVMATGLRLLGKRAEDYQQPASEPSGRPAIGGEAGIKQIS</sequence>
<keyword evidence="2" id="KW-1003">Cell membrane</keyword>
<feature type="transmembrane region" description="Helical" evidence="7">
    <location>
        <begin position="379"/>
        <end position="399"/>
    </location>
</feature>
<feature type="transmembrane region" description="Helical" evidence="7">
    <location>
        <begin position="494"/>
        <end position="513"/>
    </location>
</feature>
<dbReference type="EMBL" id="BAABCX010000005">
    <property type="protein sequence ID" value="GAA3547724.1"/>
    <property type="molecule type" value="Genomic_DNA"/>
</dbReference>
<feature type="domain" description="Na+/H+ antiporter NhaC-like C-terminal" evidence="8">
    <location>
        <begin position="275"/>
        <end position="606"/>
    </location>
</feature>
<dbReference type="PANTHER" id="PTHR43478:SF1">
    <property type="entry name" value="NA+_H+ ANTIPORTER NHAC-LIKE C-TERMINAL DOMAIN-CONTAINING PROTEIN"/>
    <property type="match status" value="1"/>
</dbReference>
<comment type="caution">
    <text evidence="9">The sequence shown here is derived from an EMBL/GenBank/DDBJ whole genome shotgun (WGS) entry which is preliminary data.</text>
</comment>
<proteinExistence type="predicted"/>
<evidence type="ECO:0000256" key="1">
    <source>
        <dbReference type="ARBA" id="ARBA00004651"/>
    </source>
</evidence>
<feature type="transmembrane region" description="Helical" evidence="7">
    <location>
        <begin position="114"/>
        <end position="133"/>
    </location>
</feature>
<keyword evidence="3 7" id="KW-0812">Transmembrane</keyword>
<organism evidence="9 10">
    <name type="scientific">Zobellella aerophila</name>
    <dbReference type="NCBI Taxonomy" id="870480"/>
    <lineage>
        <taxon>Bacteria</taxon>
        <taxon>Pseudomonadati</taxon>
        <taxon>Pseudomonadota</taxon>
        <taxon>Gammaproteobacteria</taxon>
        <taxon>Aeromonadales</taxon>
        <taxon>Aeromonadaceae</taxon>
        <taxon>Zobellella</taxon>
    </lineage>
</organism>
<feature type="transmembrane region" description="Helical" evidence="7">
    <location>
        <begin position="260"/>
        <end position="283"/>
    </location>
</feature>
<feature type="transmembrane region" description="Helical" evidence="7">
    <location>
        <begin position="452"/>
        <end position="474"/>
    </location>
</feature>
<evidence type="ECO:0000256" key="2">
    <source>
        <dbReference type="ARBA" id="ARBA00022475"/>
    </source>
</evidence>
<dbReference type="RefSeq" id="WP_344959487.1">
    <property type="nucleotide sequence ID" value="NZ_BAABCX010000005.1"/>
</dbReference>
<feature type="region of interest" description="Disordered" evidence="6">
    <location>
        <begin position="644"/>
        <end position="666"/>
    </location>
</feature>
<evidence type="ECO:0000256" key="7">
    <source>
        <dbReference type="SAM" id="Phobius"/>
    </source>
</evidence>
<feature type="transmembrane region" description="Helical" evidence="7">
    <location>
        <begin position="594"/>
        <end position="612"/>
    </location>
</feature>
<feature type="transmembrane region" description="Helical" evidence="7">
    <location>
        <begin position="140"/>
        <end position="160"/>
    </location>
</feature>
<dbReference type="Pfam" id="PF03553">
    <property type="entry name" value="Na_H_antiporter"/>
    <property type="match status" value="1"/>
</dbReference>
<dbReference type="Proteomes" id="UP001500795">
    <property type="component" value="Unassembled WGS sequence"/>
</dbReference>
<evidence type="ECO:0000256" key="6">
    <source>
        <dbReference type="SAM" id="MobiDB-lite"/>
    </source>
</evidence>
<feature type="transmembrane region" description="Helical" evidence="7">
    <location>
        <begin position="303"/>
        <end position="328"/>
    </location>
</feature>
<evidence type="ECO:0000313" key="10">
    <source>
        <dbReference type="Proteomes" id="UP001500795"/>
    </source>
</evidence>
<protein>
    <submittedName>
        <fullName evidence="9">Na+/H+ antiporter NhaC family protein</fullName>
    </submittedName>
</protein>
<evidence type="ECO:0000256" key="4">
    <source>
        <dbReference type="ARBA" id="ARBA00022989"/>
    </source>
</evidence>
<evidence type="ECO:0000313" key="9">
    <source>
        <dbReference type="EMBL" id="GAA3547724.1"/>
    </source>
</evidence>
<keyword evidence="5 7" id="KW-0472">Membrane</keyword>
<reference evidence="10" key="1">
    <citation type="journal article" date="2019" name="Int. J. Syst. Evol. Microbiol.">
        <title>The Global Catalogue of Microorganisms (GCM) 10K type strain sequencing project: providing services to taxonomists for standard genome sequencing and annotation.</title>
        <authorList>
            <consortium name="The Broad Institute Genomics Platform"/>
            <consortium name="The Broad Institute Genome Sequencing Center for Infectious Disease"/>
            <person name="Wu L."/>
            <person name="Ma J."/>
        </authorList>
    </citation>
    <scope>NUCLEOTIDE SEQUENCE [LARGE SCALE GENOMIC DNA]</scope>
    <source>
        <strain evidence="10">JCM 17110</strain>
    </source>
</reference>
<evidence type="ECO:0000256" key="3">
    <source>
        <dbReference type="ARBA" id="ARBA00022692"/>
    </source>
</evidence>
<feature type="transmembrane region" description="Helical" evidence="7">
    <location>
        <begin position="180"/>
        <end position="198"/>
    </location>
</feature>
<evidence type="ECO:0000259" key="8">
    <source>
        <dbReference type="Pfam" id="PF03553"/>
    </source>
</evidence>
<name>A0ABP6W7E6_9GAMM</name>